<reference evidence="1" key="1">
    <citation type="submission" date="2021-06" db="EMBL/GenBank/DDBJ databases">
        <authorList>
            <person name="Rolland C."/>
        </authorList>
    </citation>
    <scope>NUCLEOTIDE SEQUENCE</scope>
    <source>
        <strain evidence="1">575.419719</strain>
    </source>
</reference>
<keyword evidence="1" id="KW-0472">Membrane</keyword>
<protein>
    <submittedName>
        <fullName evidence="1">Transmembrane protein</fullName>
    </submittedName>
</protein>
<sequence length="127" mass="14585">MSNLSTIAISSAIAMPQPVRTGLTVWIFDSHKIFKIENASQLDDGTYTFSIPTKDFDFMLNHRDYIPVQVSEADMFLRRHSSAKIMSDIFLGRQIQLRICEDEQVAIDRFNEQPTVKERNEAKSLIC</sequence>
<gene>
    <name evidence="1" type="ORF">KOM_12_612</name>
</gene>
<name>A0A8F8KQE0_9VIRU</name>
<organism evidence="1">
    <name type="scientific">Clandestinovirus</name>
    <dbReference type="NCBI Taxonomy" id="2831644"/>
    <lineage>
        <taxon>Viruses</taxon>
    </lineage>
</organism>
<dbReference type="EMBL" id="MZ420155">
    <property type="protein sequence ID" value="QYA18880.1"/>
    <property type="molecule type" value="Genomic_DNA"/>
</dbReference>
<accession>A0A8F8KQE0</accession>
<proteinExistence type="predicted"/>
<evidence type="ECO:0000313" key="1">
    <source>
        <dbReference type="EMBL" id="QYA18880.1"/>
    </source>
</evidence>
<keyword evidence="1" id="KW-0812">Transmembrane</keyword>